<evidence type="ECO:0000313" key="1">
    <source>
        <dbReference type="EMBL" id="KAK4366466.1"/>
    </source>
</evidence>
<dbReference type="AlphaFoldDB" id="A0AAE1SB30"/>
<name>A0AAE1SB30_9SOLA</name>
<dbReference type="Proteomes" id="UP001291623">
    <property type="component" value="Unassembled WGS sequence"/>
</dbReference>
<reference evidence="1" key="1">
    <citation type="submission" date="2023-12" db="EMBL/GenBank/DDBJ databases">
        <title>Genome assembly of Anisodus tanguticus.</title>
        <authorList>
            <person name="Wang Y.-J."/>
        </authorList>
    </citation>
    <scope>NUCLEOTIDE SEQUENCE</scope>
    <source>
        <strain evidence="1">KB-2021</strain>
        <tissue evidence="1">Leaf</tissue>
    </source>
</reference>
<sequence>MSFKEALAWPTLDSGERYRRKEYLREPSFSLSEEHTSKRKGFLKSCLVGSFDKCGNGVVAKSGEVSGGGKGKGVDVTGPQFPKERGRSIVVERMKEIDRKLEF</sequence>
<protein>
    <submittedName>
        <fullName evidence="1">Uncharacterized protein</fullName>
    </submittedName>
</protein>
<organism evidence="1 2">
    <name type="scientific">Anisodus tanguticus</name>
    <dbReference type="NCBI Taxonomy" id="243964"/>
    <lineage>
        <taxon>Eukaryota</taxon>
        <taxon>Viridiplantae</taxon>
        <taxon>Streptophyta</taxon>
        <taxon>Embryophyta</taxon>
        <taxon>Tracheophyta</taxon>
        <taxon>Spermatophyta</taxon>
        <taxon>Magnoliopsida</taxon>
        <taxon>eudicotyledons</taxon>
        <taxon>Gunneridae</taxon>
        <taxon>Pentapetalae</taxon>
        <taxon>asterids</taxon>
        <taxon>lamiids</taxon>
        <taxon>Solanales</taxon>
        <taxon>Solanaceae</taxon>
        <taxon>Solanoideae</taxon>
        <taxon>Hyoscyameae</taxon>
        <taxon>Anisodus</taxon>
    </lineage>
</organism>
<keyword evidence="2" id="KW-1185">Reference proteome</keyword>
<accession>A0AAE1SB30</accession>
<gene>
    <name evidence="1" type="ORF">RND71_014346</name>
</gene>
<dbReference type="EMBL" id="JAVYJV010000007">
    <property type="protein sequence ID" value="KAK4366466.1"/>
    <property type="molecule type" value="Genomic_DNA"/>
</dbReference>
<evidence type="ECO:0000313" key="2">
    <source>
        <dbReference type="Proteomes" id="UP001291623"/>
    </source>
</evidence>
<proteinExistence type="predicted"/>
<comment type="caution">
    <text evidence="1">The sequence shown here is derived from an EMBL/GenBank/DDBJ whole genome shotgun (WGS) entry which is preliminary data.</text>
</comment>